<evidence type="ECO:0000313" key="2">
    <source>
        <dbReference type="Proteomes" id="UP000254161"/>
    </source>
</evidence>
<dbReference type="EMBL" id="UFUZ01000001">
    <property type="protein sequence ID" value="SUX26228.1"/>
    <property type="molecule type" value="Genomic_DNA"/>
</dbReference>
<gene>
    <name evidence="1" type="ORF">NCTC12264_00449</name>
</gene>
<accession>A0A381EGU0</accession>
<dbReference type="AlphaFoldDB" id="A0A381EGU0"/>
<protein>
    <submittedName>
        <fullName evidence="1">Uncharacterized protein</fullName>
    </submittedName>
</protein>
<dbReference type="Proteomes" id="UP000254161">
    <property type="component" value="Unassembled WGS sequence"/>
</dbReference>
<sequence length="79" mass="9841">MKIHEDKLKEKFIQRALEYNLHISKDMKFFDRNYEEIKNNQNSFENAIYFAFVMYENFLYDEKYLRKIKKLTNKALCED</sequence>
<name>A0A381EGU0_CAMUP</name>
<proteinExistence type="predicted"/>
<reference evidence="1 2" key="1">
    <citation type="submission" date="2018-06" db="EMBL/GenBank/DDBJ databases">
        <authorList>
            <consortium name="Pathogen Informatics"/>
            <person name="Doyle S."/>
        </authorList>
    </citation>
    <scope>NUCLEOTIDE SEQUENCE [LARGE SCALE GENOMIC DNA]</scope>
    <source>
        <strain evidence="1 2">NCTC12264</strain>
    </source>
</reference>
<evidence type="ECO:0000313" key="1">
    <source>
        <dbReference type="EMBL" id="SUX26228.1"/>
    </source>
</evidence>
<organism evidence="1 2">
    <name type="scientific">Campylobacter upsaliensis</name>
    <dbReference type="NCBI Taxonomy" id="28080"/>
    <lineage>
        <taxon>Bacteria</taxon>
        <taxon>Pseudomonadati</taxon>
        <taxon>Campylobacterota</taxon>
        <taxon>Epsilonproteobacteria</taxon>
        <taxon>Campylobacterales</taxon>
        <taxon>Campylobacteraceae</taxon>
        <taxon>Campylobacter</taxon>
    </lineage>
</organism>
<dbReference type="RefSeq" id="WP_115629166.1">
    <property type="nucleotide sequence ID" value="NZ_JANKIR010000064.1"/>
</dbReference>